<evidence type="ECO:0000256" key="1">
    <source>
        <dbReference type="SAM" id="SignalP"/>
    </source>
</evidence>
<gene>
    <name evidence="3" type="ORF">A5N68_22210</name>
    <name evidence="2" type="ORF">GS453_20910</name>
</gene>
<dbReference type="Proteomes" id="UP000193518">
    <property type="component" value="Unassembled WGS sequence"/>
</dbReference>
<dbReference type="AlphaFoldDB" id="A0AAE5IP18"/>
<dbReference type="RefSeq" id="WP_022597640.1">
    <property type="nucleotide sequence ID" value="NZ_AP025268.1"/>
</dbReference>
<evidence type="ECO:0000313" key="4">
    <source>
        <dbReference type="Proteomes" id="UP000193518"/>
    </source>
</evidence>
<proteinExistence type="predicted"/>
<evidence type="ECO:0000313" key="2">
    <source>
        <dbReference type="EMBL" id="MBM4629166.1"/>
    </source>
</evidence>
<keyword evidence="1" id="KW-0732">Signal</keyword>
<dbReference type="GeneID" id="57579496"/>
<protein>
    <recommendedName>
        <fullName evidence="5">Secreted protein</fullName>
    </recommendedName>
</protein>
<reference evidence="2" key="2">
    <citation type="submission" date="2019-11" db="EMBL/GenBank/DDBJ databases">
        <title>Spread of Macrolides and rifampicin resistant Rhodococcus equi in clinical isolates in the USA.</title>
        <authorList>
            <person name="Alvarez-Narvaez S."/>
            <person name="Huber L."/>
            <person name="Cohen N.D."/>
            <person name="Slovis N."/>
            <person name="Greiter M."/>
            <person name="Giguere S."/>
            <person name="Hart K."/>
        </authorList>
    </citation>
    <scope>NUCLEOTIDE SEQUENCE</scope>
    <source>
        <strain evidence="2">Lh_38</strain>
    </source>
</reference>
<feature type="signal peptide" evidence="1">
    <location>
        <begin position="1"/>
        <end position="31"/>
    </location>
</feature>
<evidence type="ECO:0000313" key="3">
    <source>
        <dbReference type="EMBL" id="ORM21058.1"/>
    </source>
</evidence>
<accession>A0AAE5IP18</accession>
<organism evidence="3 4">
    <name type="scientific">Rhodococcus hoagii</name>
    <name type="common">Corynebacterium equii</name>
    <dbReference type="NCBI Taxonomy" id="43767"/>
    <lineage>
        <taxon>Bacteria</taxon>
        <taxon>Bacillati</taxon>
        <taxon>Actinomycetota</taxon>
        <taxon>Actinomycetes</taxon>
        <taxon>Mycobacteriales</taxon>
        <taxon>Nocardiaceae</taxon>
        <taxon>Prescottella</taxon>
    </lineage>
</organism>
<comment type="caution">
    <text evidence="3">The sequence shown here is derived from an EMBL/GenBank/DDBJ whole genome shotgun (WGS) entry which is preliminary data.</text>
</comment>
<dbReference type="EMBL" id="LWIC01000012">
    <property type="protein sequence ID" value="ORM21058.1"/>
    <property type="molecule type" value="Genomic_DNA"/>
</dbReference>
<reference evidence="3 4" key="1">
    <citation type="journal article" date="2016" name="Genome Biol. Evol.">
        <title>Pangenome and Phylogenomic Analysis of the Pathogenic Actinobacterium Rhodococcus equi.</title>
        <authorList>
            <person name="Anastasi E."/>
            <person name="MacArthur I."/>
            <person name="Scortti M."/>
            <person name="Alvarez S."/>
            <person name="Giguere S."/>
            <person name="Vazquez-Boland J.A."/>
        </authorList>
    </citation>
    <scope>NUCLEOTIDE SEQUENCE [LARGE SCALE GENOMIC DNA]</scope>
    <source>
        <strain evidence="3 4">PAM1271</strain>
    </source>
</reference>
<dbReference type="EMBL" id="WUXD01000061">
    <property type="protein sequence ID" value="MBM4629166.1"/>
    <property type="molecule type" value="Genomic_DNA"/>
</dbReference>
<feature type="chain" id="PRO_5042176881" description="Secreted protein" evidence="1">
    <location>
        <begin position="32"/>
        <end position="247"/>
    </location>
</feature>
<evidence type="ECO:0008006" key="5">
    <source>
        <dbReference type="Google" id="ProtNLM"/>
    </source>
</evidence>
<sequence length="247" mass="24529">MSKINRKLPIALCAVAASAGIALSVAPAASATIGSTTTNFSMSCYGSATVLGITQAQDQAQPFSTTVTHGTSGSNQSFAVAVGAQSVPTTVPGRPTYTVTSLTNIKIRVQIDGSTYVSHSLSGGSGYTGTATATKTTSSPTGNAIIEISIPSVTAGGSYTPPTLTVIQTSTVAPKLSTGNGGNGTAATQNEGKYGFRAGNFYAFDSNVSVPFAGTVTAGTSCVPTDVQFPSAGAFPVLNSGAGILHS</sequence>
<name>A0AAE5IP18_RHOHA</name>
<dbReference type="Proteomes" id="UP000738270">
    <property type="component" value="Unassembled WGS sequence"/>
</dbReference>